<evidence type="ECO:0000256" key="1">
    <source>
        <dbReference type="ARBA" id="ARBA00009820"/>
    </source>
</evidence>
<comment type="similarity">
    <text evidence="1">Belongs to the TolB family.</text>
</comment>
<dbReference type="RefSeq" id="WP_311019560.1">
    <property type="nucleotide sequence ID" value="NZ_JAUHGG010000003.1"/>
</dbReference>
<dbReference type="PANTHER" id="PTHR36842">
    <property type="entry name" value="PROTEIN TOLB HOMOLOG"/>
    <property type="match status" value="1"/>
</dbReference>
<feature type="chain" id="PRO_5043555435" description="Tol-Pal system protein TolB" evidence="2">
    <location>
        <begin position="26"/>
        <end position="397"/>
    </location>
</feature>
<organism evidence="3 4">
    <name type="scientific">Vibrio parahaemolyticus</name>
    <dbReference type="NCBI Taxonomy" id="670"/>
    <lineage>
        <taxon>Bacteria</taxon>
        <taxon>Pseudomonadati</taxon>
        <taxon>Pseudomonadota</taxon>
        <taxon>Gammaproteobacteria</taxon>
        <taxon>Vibrionales</taxon>
        <taxon>Vibrionaceae</taxon>
        <taxon>Vibrio</taxon>
    </lineage>
</organism>
<protein>
    <recommendedName>
        <fullName evidence="5">Tol-Pal system protein TolB</fullName>
    </recommendedName>
</protein>
<name>A0AAW8Q2S8_VIBPH</name>
<dbReference type="Gene3D" id="2.120.10.30">
    <property type="entry name" value="TolB, C-terminal domain"/>
    <property type="match status" value="1"/>
</dbReference>
<gene>
    <name evidence="3" type="ORF">QX249_08965</name>
</gene>
<dbReference type="AlphaFoldDB" id="A0AAW8Q2S8"/>
<dbReference type="Pfam" id="PF07676">
    <property type="entry name" value="PD40"/>
    <property type="match status" value="1"/>
</dbReference>
<evidence type="ECO:0000313" key="4">
    <source>
        <dbReference type="Proteomes" id="UP001253193"/>
    </source>
</evidence>
<evidence type="ECO:0008006" key="5">
    <source>
        <dbReference type="Google" id="ProtNLM"/>
    </source>
</evidence>
<dbReference type="PANTHER" id="PTHR36842:SF1">
    <property type="entry name" value="PROTEIN TOLB"/>
    <property type="match status" value="1"/>
</dbReference>
<feature type="signal peptide" evidence="2">
    <location>
        <begin position="1"/>
        <end position="25"/>
    </location>
</feature>
<evidence type="ECO:0000313" key="3">
    <source>
        <dbReference type="EMBL" id="MDS1820783.1"/>
    </source>
</evidence>
<comment type="caution">
    <text evidence="3">The sequence shown here is derived from an EMBL/GenBank/DDBJ whole genome shotgun (WGS) entry which is preliminary data.</text>
</comment>
<dbReference type="InterPro" id="IPR011659">
    <property type="entry name" value="WD40"/>
</dbReference>
<dbReference type="InterPro" id="IPR011042">
    <property type="entry name" value="6-blade_b-propeller_TolB-like"/>
</dbReference>
<dbReference type="SUPFAM" id="SSF69304">
    <property type="entry name" value="Tricorn protease N-terminal domain"/>
    <property type="match status" value="1"/>
</dbReference>
<accession>A0AAW8Q2S8</accession>
<proteinExistence type="inferred from homology"/>
<reference evidence="3" key="1">
    <citation type="submission" date="2023-06" db="EMBL/GenBank/DDBJ databases">
        <title>Genomic Diversity of Vibrio spp. and Metagenomic Analysis of Pathogens in Florida Gulf Coastal Waters Following Hurricane Ian.</title>
        <authorList>
            <person name="Brumfield K.D."/>
        </authorList>
    </citation>
    <scope>NUCLEOTIDE SEQUENCE</scope>
    <source>
        <strain evidence="3">WBS2B-138</strain>
    </source>
</reference>
<evidence type="ECO:0000256" key="2">
    <source>
        <dbReference type="SAM" id="SignalP"/>
    </source>
</evidence>
<dbReference type="Proteomes" id="UP001253193">
    <property type="component" value="Unassembled WGS sequence"/>
</dbReference>
<dbReference type="EMBL" id="JAUHGG010000003">
    <property type="protein sequence ID" value="MDS1820783.1"/>
    <property type="molecule type" value="Genomic_DNA"/>
</dbReference>
<keyword evidence="2" id="KW-0732">Signal</keyword>
<sequence length="397" mass="43739">MNIVNQKLRAIIMIAVLGASSSVAAQADAINIVQSGGESARITAVVSNSTPLFVSKRLGKLSDINIYKGDCKEVSKQLKRQTACIESKGVSEILVSVPESPNKVKVSRISSPHSTELSPKQEIAVTKAIYKALTSKDESIFDTKVAYISRHDNGKYILRVSDYDGSSPETIHESYEPILTPNWSPDGKYLTYVSFESVRASIFIQDIKTKRRIKALTLRGLNAYPSFNNSESLLVSISKEKATSEIYRYDIPTSKLTLMKSSKRADIFPRRIDSETYVKVGLSRNDTPYAYVVRNGRQKPISSLPLNAISASDNGDIVGLSGSKLVLLTKKGESWSDMQEIQTDPNIESPSISSNGEAIYYSTKENGRVFIKMASNKGKNILSFMINNEDLIQISAL</sequence>